<sequence length="174" mass="18766">MQTPTLAAGVAPAALGWTIAHRERLLEMHLPTPLRTPSTCTCLISTPEHNLHTLTGTSQSDFTTAVPSVAPQAFRVRRNVTHSRFQPSVDGDVGDLTTRKRFIRRKPMRQSASGVDWRAMRAAAAAASAARPDFASRSEDTGIGFGAIPVTKIIGTASAPRRRDAARSVRARRG</sequence>
<reference evidence="1" key="1">
    <citation type="submission" date="2021-04" db="EMBL/GenBank/DDBJ databases">
        <authorList>
            <person name="Tunstrom K."/>
        </authorList>
    </citation>
    <scope>NUCLEOTIDE SEQUENCE</scope>
</reference>
<protein>
    <submittedName>
        <fullName evidence="1">(apollo) hypothetical protein</fullName>
    </submittedName>
</protein>
<keyword evidence="2" id="KW-1185">Reference proteome</keyword>
<dbReference type="AlphaFoldDB" id="A0A8S3WXS3"/>
<dbReference type="Proteomes" id="UP000691718">
    <property type="component" value="Unassembled WGS sequence"/>
</dbReference>
<dbReference type="EMBL" id="CAJQZP010000851">
    <property type="protein sequence ID" value="CAG4989234.1"/>
    <property type="molecule type" value="Genomic_DNA"/>
</dbReference>
<accession>A0A8S3WXS3</accession>
<gene>
    <name evidence="1" type="ORF">PAPOLLO_LOCUS11776</name>
</gene>
<dbReference type="OrthoDB" id="6907396at2759"/>
<evidence type="ECO:0000313" key="2">
    <source>
        <dbReference type="Proteomes" id="UP000691718"/>
    </source>
</evidence>
<name>A0A8S3WXS3_PARAO</name>
<comment type="caution">
    <text evidence="1">The sequence shown here is derived from an EMBL/GenBank/DDBJ whole genome shotgun (WGS) entry which is preliminary data.</text>
</comment>
<organism evidence="1 2">
    <name type="scientific">Parnassius apollo</name>
    <name type="common">Apollo butterfly</name>
    <name type="synonym">Papilio apollo</name>
    <dbReference type="NCBI Taxonomy" id="110799"/>
    <lineage>
        <taxon>Eukaryota</taxon>
        <taxon>Metazoa</taxon>
        <taxon>Ecdysozoa</taxon>
        <taxon>Arthropoda</taxon>
        <taxon>Hexapoda</taxon>
        <taxon>Insecta</taxon>
        <taxon>Pterygota</taxon>
        <taxon>Neoptera</taxon>
        <taxon>Endopterygota</taxon>
        <taxon>Lepidoptera</taxon>
        <taxon>Glossata</taxon>
        <taxon>Ditrysia</taxon>
        <taxon>Papilionoidea</taxon>
        <taxon>Papilionidae</taxon>
        <taxon>Parnassiinae</taxon>
        <taxon>Parnassini</taxon>
        <taxon>Parnassius</taxon>
        <taxon>Parnassius</taxon>
    </lineage>
</organism>
<evidence type="ECO:0000313" key="1">
    <source>
        <dbReference type="EMBL" id="CAG4989234.1"/>
    </source>
</evidence>
<proteinExistence type="predicted"/>